<dbReference type="AlphaFoldDB" id="A0A2T5HK84"/>
<evidence type="ECO:0000256" key="2">
    <source>
        <dbReference type="ARBA" id="ARBA00022793"/>
    </source>
</evidence>
<accession>A0A2T5HK84</accession>
<dbReference type="SUPFAM" id="SSF51735">
    <property type="entry name" value="NAD(P)-binding Rossmann-fold domains"/>
    <property type="match status" value="1"/>
</dbReference>
<dbReference type="UniPathway" id="UPA00796">
    <property type="reaction ID" value="UER00771"/>
</dbReference>
<keyword evidence="4" id="KW-0456">Lyase</keyword>
<dbReference type="GO" id="GO:0048040">
    <property type="term" value="F:UDP-glucuronate decarboxylase activity"/>
    <property type="evidence" value="ECO:0007669"/>
    <property type="project" value="TreeGrafter"/>
</dbReference>
<dbReference type="GO" id="GO:0005737">
    <property type="term" value="C:cytoplasm"/>
    <property type="evidence" value="ECO:0007669"/>
    <property type="project" value="TreeGrafter"/>
</dbReference>
<dbReference type="InterPro" id="IPR001509">
    <property type="entry name" value="Epimerase_deHydtase"/>
</dbReference>
<protein>
    <submittedName>
        <fullName evidence="6">NAD-dependent epimerase/dehydratase family protein</fullName>
    </submittedName>
</protein>
<dbReference type="Gene3D" id="3.40.50.720">
    <property type="entry name" value="NAD(P)-binding Rossmann-like Domain"/>
    <property type="match status" value="1"/>
</dbReference>
<gene>
    <name evidence="6" type="ORF">C8N42_107169</name>
</gene>
<dbReference type="GO" id="GO:0033320">
    <property type="term" value="P:UDP-D-xylose biosynthetic process"/>
    <property type="evidence" value="ECO:0007669"/>
    <property type="project" value="UniProtKB-UniPathway"/>
</dbReference>
<dbReference type="GO" id="GO:0070403">
    <property type="term" value="F:NAD+ binding"/>
    <property type="evidence" value="ECO:0007669"/>
    <property type="project" value="InterPro"/>
</dbReference>
<sequence length="86" mass="9453">MGSNVKRLDPQFSLATSENRSSQRVVIVAGGAGFIGSNLCRRLLAQGDRVICVDNLETGRLSNIGALMQEPDFRFFLHDIVEPFSI</sequence>
<dbReference type="Proteomes" id="UP000244077">
    <property type="component" value="Unassembled WGS sequence"/>
</dbReference>
<dbReference type="PANTHER" id="PTHR43078">
    <property type="entry name" value="UDP-GLUCURONIC ACID DECARBOXYLASE-RELATED"/>
    <property type="match status" value="1"/>
</dbReference>
<feature type="domain" description="NAD-dependent epimerase/dehydratase" evidence="5">
    <location>
        <begin position="26"/>
        <end position="63"/>
    </location>
</feature>
<evidence type="ECO:0000313" key="6">
    <source>
        <dbReference type="EMBL" id="PTQ71990.1"/>
    </source>
</evidence>
<keyword evidence="3" id="KW-0520">NAD</keyword>
<dbReference type="InterPro" id="IPR036291">
    <property type="entry name" value="NAD(P)-bd_dom_sf"/>
</dbReference>
<evidence type="ECO:0000256" key="4">
    <source>
        <dbReference type="ARBA" id="ARBA00023239"/>
    </source>
</evidence>
<evidence type="ECO:0000313" key="7">
    <source>
        <dbReference type="Proteomes" id="UP000244077"/>
    </source>
</evidence>
<dbReference type="Pfam" id="PF01370">
    <property type="entry name" value="Epimerase"/>
    <property type="match status" value="1"/>
</dbReference>
<keyword evidence="7" id="KW-1185">Reference proteome</keyword>
<reference evidence="6 7" key="1">
    <citation type="submission" date="2018-04" db="EMBL/GenBank/DDBJ databases">
        <title>Genomic Encyclopedia of Archaeal and Bacterial Type Strains, Phase II (KMG-II): from individual species to whole genera.</title>
        <authorList>
            <person name="Goeker M."/>
        </authorList>
    </citation>
    <scope>NUCLEOTIDE SEQUENCE [LARGE SCALE GENOMIC DNA]</scope>
    <source>
        <strain evidence="6 7">DSM 100434</strain>
    </source>
</reference>
<proteinExistence type="predicted"/>
<dbReference type="GO" id="GO:0042732">
    <property type="term" value="P:D-xylose metabolic process"/>
    <property type="evidence" value="ECO:0007669"/>
    <property type="project" value="InterPro"/>
</dbReference>
<evidence type="ECO:0000256" key="1">
    <source>
        <dbReference type="ARBA" id="ARBA00001911"/>
    </source>
</evidence>
<dbReference type="EMBL" id="QAOH01000007">
    <property type="protein sequence ID" value="PTQ71990.1"/>
    <property type="molecule type" value="Genomic_DNA"/>
</dbReference>
<organism evidence="6 7">
    <name type="scientific">Celeribacter persicus</name>
    <dbReference type="NCBI Taxonomy" id="1651082"/>
    <lineage>
        <taxon>Bacteria</taxon>
        <taxon>Pseudomonadati</taxon>
        <taxon>Pseudomonadota</taxon>
        <taxon>Alphaproteobacteria</taxon>
        <taxon>Rhodobacterales</taxon>
        <taxon>Roseobacteraceae</taxon>
        <taxon>Celeribacter</taxon>
    </lineage>
</organism>
<dbReference type="InterPro" id="IPR044516">
    <property type="entry name" value="UXS-like"/>
</dbReference>
<comment type="caution">
    <text evidence="6">The sequence shown here is derived from an EMBL/GenBank/DDBJ whole genome shotgun (WGS) entry which is preliminary data.</text>
</comment>
<keyword evidence="2" id="KW-0210">Decarboxylase</keyword>
<dbReference type="PANTHER" id="PTHR43078:SF6">
    <property type="entry name" value="UDP-GLUCURONIC ACID DECARBOXYLASE 1"/>
    <property type="match status" value="1"/>
</dbReference>
<name>A0A2T5HK84_9RHOB</name>
<evidence type="ECO:0000259" key="5">
    <source>
        <dbReference type="Pfam" id="PF01370"/>
    </source>
</evidence>
<evidence type="ECO:0000256" key="3">
    <source>
        <dbReference type="ARBA" id="ARBA00023027"/>
    </source>
</evidence>
<comment type="cofactor">
    <cofactor evidence="1">
        <name>NAD(+)</name>
        <dbReference type="ChEBI" id="CHEBI:57540"/>
    </cofactor>
</comment>